<dbReference type="SUPFAM" id="SSF56219">
    <property type="entry name" value="DNase I-like"/>
    <property type="match status" value="1"/>
</dbReference>
<dbReference type="GO" id="GO:0046856">
    <property type="term" value="P:phosphatidylinositol dephosphorylation"/>
    <property type="evidence" value="ECO:0007669"/>
    <property type="project" value="InterPro"/>
</dbReference>
<dbReference type="SMART" id="SM00128">
    <property type="entry name" value="IPPc"/>
    <property type="match status" value="1"/>
</dbReference>
<feature type="compositionally biased region" description="Acidic residues" evidence="1">
    <location>
        <begin position="434"/>
        <end position="464"/>
    </location>
</feature>
<feature type="compositionally biased region" description="Basic and acidic residues" evidence="1">
    <location>
        <begin position="1"/>
        <end position="12"/>
    </location>
</feature>
<name>A0A6A6V336_9PLEO</name>
<feature type="region of interest" description="Disordered" evidence="1">
    <location>
        <begin position="876"/>
        <end position="895"/>
    </location>
</feature>
<dbReference type="Pfam" id="PF21310">
    <property type="entry name" value="OCRL-like_ASH"/>
    <property type="match status" value="1"/>
</dbReference>
<dbReference type="PANTHER" id="PTHR11200">
    <property type="entry name" value="INOSITOL 5-PHOSPHATASE"/>
    <property type="match status" value="1"/>
</dbReference>
<keyword evidence="4" id="KW-1185">Reference proteome</keyword>
<evidence type="ECO:0000313" key="3">
    <source>
        <dbReference type="EMBL" id="KAF2744443.1"/>
    </source>
</evidence>
<reference evidence="3" key="1">
    <citation type="journal article" date="2020" name="Stud. Mycol.">
        <title>101 Dothideomycetes genomes: a test case for predicting lifestyles and emergence of pathogens.</title>
        <authorList>
            <person name="Haridas S."/>
            <person name="Albert R."/>
            <person name="Binder M."/>
            <person name="Bloem J."/>
            <person name="Labutti K."/>
            <person name="Salamov A."/>
            <person name="Andreopoulos B."/>
            <person name="Baker S."/>
            <person name="Barry K."/>
            <person name="Bills G."/>
            <person name="Bluhm B."/>
            <person name="Cannon C."/>
            <person name="Castanera R."/>
            <person name="Culley D."/>
            <person name="Daum C."/>
            <person name="Ezra D."/>
            <person name="Gonzalez J."/>
            <person name="Henrissat B."/>
            <person name="Kuo A."/>
            <person name="Liang C."/>
            <person name="Lipzen A."/>
            <person name="Lutzoni F."/>
            <person name="Magnuson J."/>
            <person name="Mondo S."/>
            <person name="Nolan M."/>
            <person name="Ohm R."/>
            <person name="Pangilinan J."/>
            <person name="Park H.-J."/>
            <person name="Ramirez L."/>
            <person name="Alfaro M."/>
            <person name="Sun H."/>
            <person name="Tritt A."/>
            <person name="Yoshinaga Y."/>
            <person name="Zwiers L.-H."/>
            <person name="Turgeon B."/>
            <person name="Goodwin S."/>
            <person name="Spatafora J."/>
            <person name="Crous P."/>
            <person name="Grigoriev I."/>
        </authorList>
    </citation>
    <scope>NUCLEOTIDE SEQUENCE</scope>
    <source>
        <strain evidence="3">CBS 119925</strain>
    </source>
</reference>
<dbReference type="InterPro" id="IPR048869">
    <property type="entry name" value="OCRL-1_2_ASH"/>
</dbReference>
<protein>
    <submittedName>
        <fullName evidence="3">DNase I-like protein</fullName>
    </submittedName>
</protein>
<organism evidence="3 4">
    <name type="scientific">Sporormia fimetaria CBS 119925</name>
    <dbReference type="NCBI Taxonomy" id="1340428"/>
    <lineage>
        <taxon>Eukaryota</taxon>
        <taxon>Fungi</taxon>
        <taxon>Dikarya</taxon>
        <taxon>Ascomycota</taxon>
        <taxon>Pezizomycotina</taxon>
        <taxon>Dothideomycetes</taxon>
        <taxon>Pleosporomycetidae</taxon>
        <taxon>Pleosporales</taxon>
        <taxon>Sporormiaceae</taxon>
        <taxon>Sporormia</taxon>
    </lineage>
</organism>
<feature type="region of interest" description="Disordered" evidence="1">
    <location>
        <begin position="538"/>
        <end position="557"/>
    </location>
</feature>
<evidence type="ECO:0000259" key="2">
    <source>
        <dbReference type="SMART" id="SM00128"/>
    </source>
</evidence>
<dbReference type="AlphaFoldDB" id="A0A6A6V336"/>
<dbReference type="Pfam" id="PF22669">
    <property type="entry name" value="Exo_endo_phos2"/>
    <property type="match status" value="2"/>
</dbReference>
<feature type="compositionally biased region" description="Basic and acidic residues" evidence="1">
    <location>
        <begin position="539"/>
        <end position="557"/>
    </location>
</feature>
<dbReference type="Proteomes" id="UP000799440">
    <property type="component" value="Unassembled WGS sequence"/>
</dbReference>
<dbReference type="Gene3D" id="2.60.40.10">
    <property type="entry name" value="Immunoglobulins"/>
    <property type="match status" value="1"/>
</dbReference>
<dbReference type="PANTHER" id="PTHR11200:SF300">
    <property type="entry name" value="TYPE II INOSITOL 1,4,5-TRISPHOSPHATE 5-PHOSPHATASE"/>
    <property type="match status" value="1"/>
</dbReference>
<feature type="region of interest" description="Disordered" evidence="1">
    <location>
        <begin position="1"/>
        <end position="30"/>
    </location>
</feature>
<feature type="region of interest" description="Disordered" evidence="1">
    <location>
        <begin position="434"/>
        <end position="469"/>
    </location>
</feature>
<feature type="domain" description="Inositol polyphosphate-related phosphatase" evidence="2">
    <location>
        <begin position="47"/>
        <end position="432"/>
    </location>
</feature>
<dbReference type="InterPro" id="IPR013783">
    <property type="entry name" value="Ig-like_fold"/>
</dbReference>
<dbReference type="OrthoDB" id="7862313at2759"/>
<accession>A0A6A6V336</accession>
<dbReference type="EMBL" id="MU006589">
    <property type="protein sequence ID" value="KAF2744443.1"/>
    <property type="molecule type" value="Genomic_DNA"/>
</dbReference>
<feature type="region of interest" description="Disordered" evidence="1">
    <location>
        <begin position="293"/>
        <end position="332"/>
    </location>
</feature>
<dbReference type="GO" id="GO:0004439">
    <property type="term" value="F:phosphatidylinositol-4,5-bisphosphate 5-phosphatase activity"/>
    <property type="evidence" value="ECO:0007669"/>
    <property type="project" value="TreeGrafter"/>
</dbReference>
<evidence type="ECO:0000313" key="4">
    <source>
        <dbReference type="Proteomes" id="UP000799440"/>
    </source>
</evidence>
<dbReference type="InterPro" id="IPR046985">
    <property type="entry name" value="IP5"/>
</dbReference>
<proteinExistence type="predicted"/>
<sequence>MVSSDKERDRFDAIPGAFPENDTETGSTQQSLSQALFERRAEYTRPKNLRIKVGTWNVAGLKGLEKDLGAWFVEAKGGDSRAGADATAHDDAPLANEAEVGIYALGLQEVVDINSPAEALRPFTDPSVASRWKEAIESALPSGYQLVAEQQLTGLLLLIYVSPTIRPQVSAISTTSVGTGLMGYMGNKGAVCARLVLGETTRLVFVNCHLAAGADKTALERRNWDAAQVVSRAQFSPINDVMGLSQTNGEGIGEEDFAFWFGDLNYRLEGIPGEDVRRLLSIHTKDLDWKEDDAEGSIESLDSSSEPNAGLDDPVEPKDSCYLPPDEDPSSMETTVLSLLSHDELHQQQKAGKAFTDGWKEGPIRFLPSYKYDVGKVGVFDTSEKRRAPSWCDRILYRTRAAKLQYDARLQEREEAKKRDEELKAKGIGAADDDESVLYDYDPETDGDAPADYDDYDENQDPEPEPVTTKEGFHDEIKLEHYTSHLRITSSDHKPLDATFTLVYDAVIPELKAVVHKEVAKELDRQENEGRPSITVVIERSHEGQSSKSSDSAEDKFDGVDFNDVQFSLPPRRNISIANTGQVPAKFKFMGIPTWLTLRSDHSATKASGSSDDTAQEDYTLEPGDACNIELKLSIEDIDFVRKLNKGLVTIDEVLIVSVNNGRDHFIPIRGHWLPTSFGRTIDELIKVPEGGVRKYQLAKPGSNQQARWSVPREIFRLSEAIETLTERTLADWGMTSASGQKAPWQHNAGWPFVKDARYFKDDVHEDVLGRICEALDCDTPFDAVFEADVSAMLRVELLGEVLLLFLTNLEDGVITQALYKPLEDGFTMREKAKQHISHDDEKIWILETLSKAPSHNATFLLLLSMLERLAREITTASKPDDNTPRSSVELPASPQVSVRRKTLSRLPEVAIRQLVCRNYAAVFADVVIKVEDGKMKEKEKGVRKDRMTRVIEVFLLDEVEGRRRQV</sequence>
<dbReference type="Gene3D" id="3.60.10.10">
    <property type="entry name" value="Endonuclease/exonuclease/phosphatase"/>
    <property type="match status" value="1"/>
</dbReference>
<dbReference type="InterPro" id="IPR036691">
    <property type="entry name" value="Endo/exonu/phosph_ase_sf"/>
</dbReference>
<gene>
    <name evidence="3" type="ORF">M011DRAFT_408664</name>
</gene>
<evidence type="ECO:0000256" key="1">
    <source>
        <dbReference type="SAM" id="MobiDB-lite"/>
    </source>
</evidence>
<dbReference type="InterPro" id="IPR000300">
    <property type="entry name" value="IPPc"/>
</dbReference>